<feature type="transmembrane region" description="Helical" evidence="1">
    <location>
        <begin position="99"/>
        <end position="117"/>
    </location>
</feature>
<proteinExistence type="predicted"/>
<keyword evidence="1" id="KW-1133">Transmembrane helix</keyword>
<feature type="transmembrane region" description="Helical" evidence="1">
    <location>
        <begin position="123"/>
        <end position="146"/>
    </location>
</feature>
<reference evidence="2" key="1">
    <citation type="journal article" date="2022" name="Int. J. Syst. Evol. Microbiol.">
        <title>Pseudomonas aegrilactucae sp. nov. and Pseudomonas morbosilactucae sp. nov., pathogens causing bacterial rot of lettuce in Japan.</title>
        <authorList>
            <person name="Sawada H."/>
            <person name="Fujikawa T."/>
            <person name="Satou M."/>
        </authorList>
    </citation>
    <scope>NUCLEOTIDE SEQUENCE</scope>
    <source>
        <strain evidence="2">0166_1</strain>
    </source>
</reference>
<evidence type="ECO:0000313" key="2">
    <source>
        <dbReference type="EMBL" id="UGS37797.1"/>
    </source>
</evidence>
<sequence>MRSATTWPVRSVLAGAAGTAAMTLAYGLERRLRPLVQGALDYDDGLVPGQIVAAIMHLRHVTNRTDRELGLALRWGYGSAFGLWHGVLVRRVGEPRASAAFGATLMTATLTLFPLLGRTPPPWRWPAAMLATSFGTHAVYVAAVAAADRLQAAATSVDQR</sequence>
<keyword evidence="1" id="KW-0812">Transmembrane</keyword>
<evidence type="ECO:0008006" key="4">
    <source>
        <dbReference type="Google" id="ProtNLM"/>
    </source>
</evidence>
<gene>
    <name evidence="2" type="ORF">DSM104329_04218</name>
</gene>
<dbReference type="EMBL" id="CP087164">
    <property type="protein sequence ID" value="UGS37797.1"/>
    <property type="molecule type" value="Genomic_DNA"/>
</dbReference>
<evidence type="ECO:0000256" key="1">
    <source>
        <dbReference type="SAM" id="Phobius"/>
    </source>
</evidence>
<dbReference type="Proteomes" id="UP001162834">
    <property type="component" value="Chromosome"/>
</dbReference>
<accession>A0A9E7C2M5</accession>
<organism evidence="2 3">
    <name type="scientific">Capillimicrobium parvum</name>
    <dbReference type="NCBI Taxonomy" id="2884022"/>
    <lineage>
        <taxon>Bacteria</taxon>
        <taxon>Bacillati</taxon>
        <taxon>Actinomycetota</taxon>
        <taxon>Thermoleophilia</taxon>
        <taxon>Solirubrobacterales</taxon>
        <taxon>Capillimicrobiaceae</taxon>
        <taxon>Capillimicrobium</taxon>
    </lineage>
</organism>
<protein>
    <recommendedName>
        <fullName evidence="4">DUF1440 domain-containing protein</fullName>
    </recommendedName>
</protein>
<dbReference type="AlphaFoldDB" id="A0A9E7C2M5"/>
<keyword evidence="3" id="KW-1185">Reference proteome</keyword>
<keyword evidence="1" id="KW-0472">Membrane</keyword>
<evidence type="ECO:0000313" key="3">
    <source>
        <dbReference type="Proteomes" id="UP001162834"/>
    </source>
</evidence>
<dbReference type="KEGG" id="sbae:DSM104329_04218"/>
<name>A0A9E7C2M5_9ACTN</name>